<keyword evidence="2" id="KW-1185">Reference proteome</keyword>
<proteinExistence type="predicted"/>
<evidence type="ECO:0000313" key="2">
    <source>
        <dbReference type="Proteomes" id="UP000076078"/>
    </source>
</evidence>
<reference evidence="1 2" key="1">
    <citation type="submission" date="2015-12" db="EMBL/GenBank/DDBJ databases">
        <title>Dictyostelia acquired genes for synthesis and detection of signals that induce cell-type specialization by lateral gene transfer from prokaryotes.</title>
        <authorList>
            <person name="Gloeckner G."/>
            <person name="Schaap P."/>
        </authorList>
    </citation>
    <scope>NUCLEOTIDE SEQUENCE [LARGE SCALE GENOMIC DNA]</scope>
    <source>
        <strain evidence="1 2">TK</strain>
    </source>
</reference>
<comment type="caution">
    <text evidence="1">The sequence shown here is derived from an EMBL/GenBank/DDBJ whole genome shotgun (WGS) entry which is preliminary data.</text>
</comment>
<evidence type="ECO:0000313" key="1">
    <source>
        <dbReference type="EMBL" id="KYQ92206.1"/>
    </source>
</evidence>
<dbReference type="AlphaFoldDB" id="A0A151ZE24"/>
<protein>
    <submittedName>
        <fullName evidence="1">WD40 repeat-containing protein</fullName>
    </submittedName>
</protein>
<dbReference type="InParanoid" id="A0A151ZE24"/>
<sequence length="166" mass="19698">MSINNYRPKQRVNVKSLPGREEFLQKLKDKFAKRIKDTRNEQIAKFRQENLGLVNKAIDYEYTFDDVFKELEGDYMEVDNSFGSSNSSNSGVDDDNIYTDDDRYLYSFYKLTKEDEQKIIDDIQSTYETISNEDKTNQDLFKEIDNDDELEYQIKEFNRLNSKGII</sequence>
<name>A0A151ZE24_TIELA</name>
<gene>
    <name evidence="1" type="ORF">DLAC_07052</name>
</gene>
<accession>A0A151ZE24</accession>
<organism evidence="1 2">
    <name type="scientific">Tieghemostelium lacteum</name>
    <name type="common">Slime mold</name>
    <name type="synonym">Dictyostelium lacteum</name>
    <dbReference type="NCBI Taxonomy" id="361077"/>
    <lineage>
        <taxon>Eukaryota</taxon>
        <taxon>Amoebozoa</taxon>
        <taxon>Evosea</taxon>
        <taxon>Eumycetozoa</taxon>
        <taxon>Dictyostelia</taxon>
        <taxon>Dictyosteliales</taxon>
        <taxon>Raperosteliaceae</taxon>
        <taxon>Tieghemostelium</taxon>
    </lineage>
</organism>
<dbReference type="EMBL" id="LODT01000031">
    <property type="protein sequence ID" value="KYQ92206.1"/>
    <property type="molecule type" value="Genomic_DNA"/>
</dbReference>
<dbReference type="Proteomes" id="UP000076078">
    <property type="component" value="Unassembled WGS sequence"/>
</dbReference>